<name>A0A1Y2CE14_9FUNG</name>
<dbReference type="InterPro" id="IPR006598">
    <property type="entry name" value="CAP10"/>
</dbReference>
<evidence type="ECO:0000313" key="2">
    <source>
        <dbReference type="EMBL" id="ORY45262.1"/>
    </source>
</evidence>
<dbReference type="AlphaFoldDB" id="A0A1Y2CE14"/>
<dbReference type="SMART" id="SM00672">
    <property type="entry name" value="CAP10"/>
    <property type="match status" value="1"/>
</dbReference>
<dbReference type="PANTHER" id="PTHR12203:SF107">
    <property type="entry name" value="GLYCOSYL TRANSFERASE CAP10 DOMAIN-CONTAINING PROTEIN"/>
    <property type="match status" value="1"/>
</dbReference>
<comment type="caution">
    <text evidence="2">The sequence shown here is derived from an EMBL/GenBank/DDBJ whole genome shotgun (WGS) entry which is preliminary data.</text>
</comment>
<evidence type="ECO:0000313" key="3">
    <source>
        <dbReference type="Proteomes" id="UP000193642"/>
    </source>
</evidence>
<dbReference type="PANTHER" id="PTHR12203">
    <property type="entry name" value="KDEL LYS-ASP-GLU-LEU CONTAINING - RELATED"/>
    <property type="match status" value="1"/>
</dbReference>
<organism evidence="2 3">
    <name type="scientific">Rhizoclosmatium globosum</name>
    <dbReference type="NCBI Taxonomy" id="329046"/>
    <lineage>
        <taxon>Eukaryota</taxon>
        <taxon>Fungi</taxon>
        <taxon>Fungi incertae sedis</taxon>
        <taxon>Chytridiomycota</taxon>
        <taxon>Chytridiomycota incertae sedis</taxon>
        <taxon>Chytridiomycetes</taxon>
        <taxon>Chytridiales</taxon>
        <taxon>Chytriomycetaceae</taxon>
        <taxon>Rhizoclosmatium</taxon>
    </lineage>
</organism>
<keyword evidence="3" id="KW-1185">Reference proteome</keyword>
<gene>
    <name evidence="2" type="ORF">BCR33DRAFT_716553</name>
</gene>
<proteinExistence type="predicted"/>
<dbReference type="OrthoDB" id="202415at2759"/>
<dbReference type="InterPro" id="IPR051091">
    <property type="entry name" value="O-Glucosyltr/Glycosyltrsf_90"/>
</dbReference>
<feature type="domain" description="Glycosyl transferase CAP10" evidence="1">
    <location>
        <begin position="137"/>
        <end position="340"/>
    </location>
</feature>
<reference evidence="2 3" key="1">
    <citation type="submission" date="2016-07" db="EMBL/GenBank/DDBJ databases">
        <title>Pervasive Adenine N6-methylation of Active Genes in Fungi.</title>
        <authorList>
            <consortium name="DOE Joint Genome Institute"/>
            <person name="Mondo S.J."/>
            <person name="Dannebaum R.O."/>
            <person name="Kuo R.C."/>
            <person name="Labutti K."/>
            <person name="Haridas S."/>
            <person name="Kuo A."/>
            <person name="Salamov A."/>
            <person name="Ahrendt S.R."/>
            <person name="Lipzen A."/>
            <person name="Sullivan W."/>
            <person name="Andreopoulos W.B."/>
            <person name="Clum A."/>
            <person name="Lindquist E."/>
            <person name="Daum C."/>
            <person name="Ramamoorthy G.K."/>
            <person name="Gryganskyi A."/>
            <person name="Culley D."/>
            <person name="Magnuson J.K."/>
            <person name="James T.Y."/>
            <person name="O'Malley M.A."/>
            <person name="Stajich J.E."/>
            <person name="Spatafora J.W."/>
            <person name="Visel A."/>
            <person name="Grigoriev I.V."/>
        </authorList>
    </citation>
    <scope>NUCLEOTIDE SEQUENCE [LARGE SCALE GENOMIC DNA]</scope>
    <source>
        <strain evidence="2 3">JEL800</strain>
    </source>
</reference>
<dbReference type="Proteomes" id="UP000193642">
    <property type="component" value="Unassembled WGS sequence"/>
</dbReference>
<dbReference type="Pfam" id="PF05686">
    <property type="entry name" value="Glyco_transf_90"/>
    <property type="match status" value="2"/>
</dbReference>
<evidence type="ECO:0000259" key="1">
    <source>
        <dbReference type="SMART" id="SM00672"/>
    </source>
</evidence>
<sequence>MKGFPSSFVTISVLALWTFIELFLFTPGVMVQQSQGLDDNQINRTLVLKDPNHLGLTESECLSHFPRLYEELENTTAFYASKEGVFLSDLDSIEDYHIRIVIQNNTLYVKEFIHDFGTRGMSVLYHLHQILSFSSEALPDVEMVINLRDKGSPRTRAVFSFAKQEVDAWTWLIPDFRFHSWPEGGIITYQRLREQIGLVSDGTVGNEAVYHSQTTKSRFSPDICRNKFISYDTNNGSPSSLLYALNCKSVVFGGKLEWKQHFHHILDSDNDSPHQNIVFVPSIKNGLKEAIASLKTSKERADKIAENLWNNLRNRYLTPAATSCYWRKLIHQYASVLKFKPSLQLKKWSDGRQRTGAAGTGKAVPYESFMLLQKVEWKMY</sequence>
<accession>A0A1Y2CE14</accession>
<dbReference type="EMBL" id="MCGO01000020">
    <property type="protein sequence ID" value="ORY45262.1"/>
    <property type="molecule type" value="Genomic_DNA"/>
</dbReference>
<protein>
    <recommendedName>
        <fullName evidence="1">Glycosyl transferase CAP10 domain-containing protein</fullName>
    </recommendedName>
</protein>